<dbReference type="NCBIfam" id="TIGR00585">
    <property type="entry name" value="mutl"/>
    <property type="match status" value="1"/>
</dbReference>
<dbReference type="InterPro" id="IPR042121">
    <property type="entry name" value="MutL_C_regsub"/>
</dbReference>
<evidence type="ECO:0000313" key="8">
    <source>
        <dbReference type="Proteomes" id="UP000013523"/>
    </source>
</evidence>
<dbReference type="InterPro" id="IPR014721">
    <property type="entry name" value="Ribsml_uS5_D2-typ_fold_subgr"/>
</dbReference>
<evidence type="ECO:0000259" key="5">
    <source>
        <dbReference type="SMART" id="SM00853"/>
    </source>
</evidence>
<dbReference type="InterPro" id="IPR020568">
    <property type="entry name" value="Ribosomal_Su5_D2-typ_SF"/>
</dbReference>
<proteinExistence type="inferred from homology"/>
<keyword evidence="2 4" id="KW-0227">DNA damage</keyword>
<comment type="similarity">
    <text evidence="1 4">Belongs to the DNA mismatch repair MutL/HexB family.</text>
</comment>
<dbReference type="InterPro" id="IPR014790">
    <property type="entry name" value="MutL_C"/>
</dbReference>
<dbReference type="KEGG" id="cpas:Clopa_2662"/>
<dbReference type="GO" id="GO:0006298">
    <property type="term" value="P:mismatch repair"/>
    <property type="evidence" value="ECO:0007669"/>
    <property type="project" value="UniProtKB-UniRule"/>
</dbReference>
<keyword evidence="3 4" id="KW-0234">DNA repair</keyword>
<name>R4KD40_CLOPA</name>
<dbReference type="Pfam" id="PF13589">
    <property type="entry name" value="HATPase_c_3"/>
    <property type="match status" value="1"/>
</dbReference>
<dbReference type="STRING" id="86416.Clopa_2662"/>
<feature type="domain" description="MutL C-terminal dimerisation" evidence="5">
    <location>
        <begin position="438"/>
        <end position="580"/>
    </location>
</feature>
<dbReference type="InterPro" id="IPR036890">
    <property type="entry name" value="HATPase_C_sf"/>
</dbReference>
<gene>
    <name evidence="4" type="primary">mutL</name>
    <name evidence="7" type="ORF">Clopa_2662</name>
</gene>
<dbReference type="Gene3D" id="3.30.1540.20">
    <property type="entry name" value="MutL, C-terminal domain, dimerisation subdomain"/>
    <property type="match status" value="1"/>
</dbReference>
<feature type="domain" description="DNA mismatch repair protein S5" evidence="6">
    <location>
        <begin position="209"/>
        <end position="327"/>
    </location>
</feature>
<dbReference type="GO" id="GO:0032300">
    <property type="term" value="C:mismatch repair complex"/>
    <property type="evidence" value="ECO:0007669"/>
    <property type="project" value="InterPro"/>
</dbReference>
<dbReference type="InterPro" id="IPR020667">
    <property type="entry name" value="DNA_mismatch_repair_MutL"/>
</dbReference>
<dbReference type="InterPro" id="IPR042120">
    <property type="entry name" value="MutL_C_dimsub"/>
</dbReference>
<reference evidence="7 8" key="1">
    <citation type="submission" date="2012-01" db="EMBL/GenBank/DDBJ databases">
        <title>Complete sequence of chromosome of Clostridium pasteurianum BC1.</title>
        <authorList>
            <consortium name="US DOE Joint Genome Institute"/>
            <person name="Lucas S."/>
            <person name="Han J."/>
            <person name="Lapidus A."/>
            <person name="Cheng J.-F."/>
            <person name="Goodwin L."/>
            <person name="Pitluck S."/>
            <person name="Peters L."/>
            <person name="Mikhailova N."/>
            <person name="Teshima H."/>
            <person name="Detter J.C."/>
            <person name="Han C."/>
            <person name="Tapia R."/>
            <person name="Land M."/>
            <person name="Hauser L."/>
            <person name="Kyrpides N."/>
            <person name="Ivanova N."/>
            <person name="Pagani I."/>
            <person name="Dunn J."/>
            <person name="Taghavi S."/>
            <person name="Francis A."/>
            <person name="van der Lelie D."/>
            <person name="Woyke T."/>
        </authorList>
    </citation>
    <scope>NUCLEOTIDE SEQUENCE [LARGE SCALE GENOMIC DNA]</scope>
    <source>
        <strain evidence="7 8">BC1</strain>
    </source>
</reference>
<dbReference type="Pfam" id="PF01119">
    <property type="entry name" value="DNA_mis_repair"/>
    <property type="match status" value="1"/>
</dbReference>
<dbReference type="PROSITE" id="PS00058">
    <property type="entry name" value="DNA_MISMATCH_REPAIR_1"/>
    <property type="match status" value="1"/>
</dbReference>
<dbReference type="CDD" id="cd16926">
    <property type="entry name" value="HATPase_MutL-MLH-PMS-like"/>
    <property type="match status" value="1"/>
</dbReference>
<dbReference type="SMART" id="SM01340">
    <property type="entry name" value="DNA_mis_repair"/>
    <property type="match status" value="1"/>
</dbReference>
<comment type="function">
    <text evidence="4">This protein is involved in the repair of mismatches in DNA. It is required for dam-dependent methyl-directed DNA mismatch repair. May act as a 'molecular matchmaker', a protein that promotes the formation of a stable complex between two or more DNA-binding proteins in an ATP-dependent manner without itself being part of a final effector complex.</text>
</comment>
<dbReference type="Gene3D" id="3.30.1370.100">
    <property type="entry name" value="MutL, C-terminal domain, regulatory subdomain"/>
    <property type="match status" value="1"/>
</dbReference>
<dbReference type="SMART" id="SM00853">
    <property type="entry name" value="MutL_C"/>
    <property type="match status" value="1"/>
</dbReference>
<dbReference type="CDD" id="cd00782">
    <property type="entry name" value="MutL_Trans"/>
    <property type="match status" value="1"/>
</dbReference>
<dbReference type="InterPro" id="IPR038973">
    <property type="entry name" value="MutL/Mlh/Pms-like"/>
</dbReference>
<evidence type="ECO:0000256" key="1">
    <source>
        <dbReference type="ARBA" id="ARBA00006082"/>
    </source>
</evidence>
<dbReference type="InterPro" id="IPR002099">
    <property type="entry name" value="MutL/Mlh/PMS"/>
</dbReference>
<dbReference type="OrthoDB" id="9763467at2"/>
<dbReference type="HOGENOM" id="CLU_004131_4_1_9"/>
<dbReference type="GO" id="GO:0030983">
    <property type="term" value="F:mismatched DNA binding"/>
    <property type="evidence" value="ECO:0007669"/>
    <property type="project" value="InterPro"/>
</dbReference>
<dbReference type="PATRIC" id="fig|86416.3.peg.2655"/>
<evidence type="ECO:0000256" key="2">
    <source>
        <dbReference type="ARBA" id="ARBA00022763"/>
    </source>
</evidence>
<dbReference type="InterPro" id="IPR013507">
    <property type="entry name" value="DNA_mismatch_S5_2-like"/>
</dbReference>
<dbReference type="eggNOG" id="COG0323">
    <property type="taxonomic scope" value="Bacteria"/>
</dbReference>
<dbReference type="GO" id="GO:0005524">
    <property type="term" value="F:ATP binding"/>
    <property type="evidence" value="ECO:0007669"/>
    <property type="project" value="InterPro"/>
</dbReference>
<dbReference type="PANTHER" id="PTHR10073">
    <property type="entry name" value="DNA MISMATCH REPAIR PROTEIN MLH, PMS, MUTL"/>
    <property type="match status" value="1"/>
</dbReference>
<accession>R4KD40</accession>
<evidence type="ECO:0000313" key="7">
    <source>
        <dbReference type="EMBL" id="AGK97515.1"/>
    </source>
</evidence>
<evidence type="ECO:0000256" key="4">
    <source>
        <dbReference type="HAMAP-Rule" id="MF_00149"/>
    </source>
</evidence>
<dbReference type="SUPFAM" id="SSF55874">
    <property type="entry name" value="ATPase domain of HSP90 chaperone/DNA topoisomerase II/histidine kinase"/>
    <property type="match status" value="1"/>
</dbReference>
<dbReference type="InterPro" id="IPR037198">
    <property type="entry name" value="MutL_C_sf"/>
</dbReference>
<sequence length="624" mass="70267">MKKINLLNEETSNKIAAGEVLERPSSAVKELVENAIDAHSKVITIEIEEGGQKLIRVSDDGDGIDSEDIEIAFLPHATSKISSIEDIYSINTLGFRGEALPSIAAVSHTILKSRSKDSQGGKEISISGGVKNHIKDVGSSIGTSIEVKDIFYNVPARQKFLKSSQREAALISDIINRLALAHSNISFRLINKGKKVINTYSTENLFDTIRNIYGKNTSDNIIKFEKHGDIASVYGYVGNAEISRGSRNNQSVFVNKRYIKNKLIATAVENAVKSFLMINKYPFFVLFLDIYPEFVDVNVHPTKSEVKFQNDREIFKLVFDAVHDAIKDSFKDNFDFEMENSMELVKDSVPKVRENIQIPIDLKSYENIVTIDNKTNSSEESIKGDNLYDNKGNVPLENINSSVYEKISQGNPNYYSDVNNNLNESKEVVSPKFPALRIIGQYHNTYILAESLEDFYLIDQHAAHEKILFEKYTKEIIKGSVSAQILLTPEIVEMSPEDFIFYVENKNIFSNAGFSIEVFGENTVSIREVPNFLGRPQLKDLFSAIIDNLKNLGSGDTYEVKYNKIATLACKAAIKANDALNIEEMKALVEQLRYIDEPFNCPHGRPTIIKMALYEVEKKFKRIQ</sequence>
<dbReference type="Gene3D" id="3.30.230.10">
    <property type="match status" value="1"/>
</dbReference>
<dbReference type="Pfam" id="PF08676">
    <property type="entry name" value="MutL_C"/>
    <property type="match status" value="1"/>
</dbReference>
<dbReference type="SUPFAM" id="SSF118116">
    <property type="entry name" value="DNA mismatch repair protein MutL"/>
    <property type="match status" value="1"/>
</dbReference>
<organism evidence="7 8">
    <name type="scientific">Clostridium pasteurianum BC1</name>
    <dbReference type="NCBI Taxonomy" id="86416"/>
    <lineage>
        <taxon>Bacteria</taxon>
        <taxon>Bacillati</taxon>
        <taxon>Bacillota</taxon>
        <taxon>Clostridia</taxon>
        <taxon>Eubacteriales</taxon>
        <taxon>Clostridiaceae</taxon>
        <taxon>Clostridium</taxon>
    </lineage>
</organism>
<dbReference type="FunFam" id="3.30.565.10:FF:000003">
    <property type="entry name" value="DNA mismatch repair endonuclease MutL"/>
    <property type="match status" value="1"/>
</dbReference>
<dbReference type="PANTHER" id="PTHR10073:SF12">
    <property type="entry name" value="DNA MISMATCH REPAIR PROTEIN MLH1"/>
    <property type="match status" value="1"/>
</dbReference>
<dbReference type="InterPro" id="IPR014762">
    <property type="entry name" value="DNA_mismatch_repair_CS"/>
</dbReference>
<dbReference type="RefSeq" id="WP_015615814.1">
    <property type="nucleotide sequence ID" value="NC_021182.1"/>
</dbReference>
<dbReference type="HAMAP" id="MF_00149">
    <property type="entry name" value="DNA_mis_repair"/>
    <property type="match status" value="1"/>
</dbReference>
<dbReference type="EMBL" id="CP003261">
    <property type="protein sequence ID" value="AGK97515.1"/>
    <property type="molecule type" value="Genomic_DNA"/>
</dbReference>
<dbReference type="Gene3D" id="3.30.565.10">
    <property type="entry name" value="Histidine kinase-like ATPase, C-terminal domain"/>
    <property type="match status" value="1"/>
</dbReference>
<dbReference type="SUPFAM" id="SSF54211">
    <property type="entry name" value="Ribosomal protein S5 domain 2-like"/>
    <property type="match status" value="1"/>
</dbReference>
<dbReference type="AlphaFoldDB" id="R4KD40"/>
<keyword evidence="8" id="KW-1185">Reference proteome</keyword>
<dbReference type="GO" id="GO:0140664">
    <property type="term" value="F:ATP-dependent DNA damage sensor activity"/>
    <property type="evidence" value="ECO:0007669"/>
    <property type="project" value="InterPro"/>
</dbReference>
<dbReference type="Proteomes" id="UP000013523">
    <property type="component" value="Chromosome"/>
</dbReference>
<dbReference type="GO" id="GO:0016887">
    <property type="term" value="F:ATP hydrolysis activity"/>
    <property type="evidence" value="ECO:0007669"/>
    <property type="project" value="InterPro"/>
</dbReference>
<protein>
    <recommendedName>
        <fullName evidence="4">DNA mismatch repair protein MutL</fullName>
    </recommendedName>
</protein>
<evidence type="ECO:0000256" key="3">
    <source>
        <dbReference type="ARBA" id="ARBA00023204"/>
    </source>
</evidence>
<evidence type="ECO:0000259" key="6">
    <source>
        <dbReference type="SMART" id="SM01340"/>
    </source>
</evidence>